<dbReference type="EMBL" id="JABEBT010000063">
    <property type="protein sequence ID" value="KAF7634130.1"/>
    <property type="molecule type" value="Genomic_DNA"/>
</dbReference>
<reference evidence="1" key="1">
    <citation type="journal article" date="2020" name="Ecol. Evol.">
        <title>Genome structure and content of the rice root-knot nematode (Meloidogyne graminicola).</title>
        <authorList>
            <person name="Phan N.T."/>
            <person name="Danchin E.G.J."/>
            <person name="Klopp C."/>
            <person name="Perfus-Barbeoch L."/>
            <person name="Kozlowski D.K."/>
            <person name="Koutsovoulos G.D."/>
            <person name="Lopez-Roques C."/>
            <person name="Bouchez O."/>
            <person name="Zahm M."/>
            <person name="Besnard G."/>
            <person name="Bellafiore S."/>
        </authorList>
    </citation>
    <scope>NUCLEOTIDE SEQUENCE</scope>
    <source>
        <strain evidence="1">VN-18</strain>
    </source>
</reference>
<evidence type="ECO:0000313" key="2">
    <source>
        <dbReference type="Proteomes" id="UP000605970"/>
    </source>
</evidence>
<gene>
    <name evidence="1" type="ORF">Mgra_00006428</name>
</gene>
<dbReference type="AlphaFoldDB" id="A0A8S9ZL99"/>
<dbReference type="OrthoDB" id="5872161at2759"/>
<name>A0A8S9ZL99_9BILA</name>
<organism evidence="1 2">
    <name type="scientific">Meloidogyne graminicola</name>
    <dbReference type="NCBI Taxonomy" id="189291"/>
    <lineage>
        <taxon>Eukaryota</taxon>
        <taxon>Metazoa</taxon>
        <taxon>Ecdysozoa</taxon>
        <taxon>Nematoda</taxon>
        <taxon>Chromadorea</taxon>
        <taxon>Rhabditida</taxon>
        <taxon>Tylenchina</taxon>
        <taxon>Tylenchomorpha</taxon>
        <taxon>Tylenchoidea</taxon>
        <taxon>Meloidogynidae</taxon>
        <taxon>Meloidogyninae</taxon>
        <taxon>Meloidogyne</taxon>
    </lineage>
</organism>
<accession>A0A8S9ZL99</accession>
<keyword evidence="2" id="KW-1185">Reference proteome</keyword>
<proteinExistence type="predicted"/>
<comment type="caution">
    <text evidence="1">The sequence shown here is derived from an EMBL/GenBank/DDBJ whole genome shotgun (WGS) entry which is preliminary data.</text>
</comment>
<evidence type="ECO:0000313" key="1">
    <source>
        <dbReference type="EMBL" id="KAF7634130.1"/>
    </source>
</evidence>
<sequence length="60" mass="7040">MKYIKKYYKNKGRDRNMQKFYFLINNQAQWSSGMILASGARGPGFDHRLSPSRNKIKNGQ</sequence>
<protein>
    <submittedName>
        <fullName evidence="1">Uncharacterized protein</fullName>
    </submittedName>
</protein>
<dbReference type="Proteomes" id="UP000605970">
    <property type="component" value="Unassembled WGS sequence"/>
</dbReference>